<comment type="caution">
    <text evidence="1">The sequence shown here is derived from an EMBL/GenBank/DDBJ whole genome shotgun (WGS) entry which is preliminary data.</text>
</comment>
<evidence type="ECO:0000313" key="1">
    <source>
        <dbReference type="EMBL" id="MBE1537264.1"/>
    </source>
</evidence>
<evidence type="ECO:0000313" key="2">
    <source>
        <dbReference type="Proteomes" id="UP000627838"/>
    </source>
</evidence>
<organism evidence="1 2">
    <name type="scientific">Actinomadura algeriensis</name>
    <dbReference type="NCBI Taxonomy" id="1679523"/>
    <lineage>
        <taxon>Bacteria</taxon>
        <taxon>Bacillati</taxon>
        <taxon>Actinomycetota</taxon>
        <taxon>Actinomycetes</taxon>
        <taxon>Streptosporangiales</taxon>
        <taxon>Thermomonosporaceae</taxon>
        <taxon>Actinomadura</taxon>
    </lineage>
</organism>
<evidence type="ECO:0008006" key="3">
    <source>
        <dbReference type="Google" id="ProtNLM"/>
    </source>
</evidence>
<sequence>MAALDREELRRRLSAARDLDVEKPGGASKETFVAAMEGVLADAEALGDPELLFEARLRYGYAMRSDHWRGASSKQAVGEVLGVLRKCLLMWHAEPHRYPANHVTAMWTQLFNVVDWYVRFDFEPAGRVHRLLDELERRCPPTRPWSRYAIDDARMKLEARRGNVAEVERLWRRLRAQGPPEEHYLPAGHAASNARMWTRLGRHDLALAAAAPVLAGHVPAREDKLFESVLLLPYLHLGRLDEAVDAHRRTDAPTGMLYEDVAAHLEFCARTGNERRGMEVLRRNLHLTGLGCGYVVHMWTAAAGALLCRRVCELGLDREWFWPCGCDEDDCDDLPLVSYAKLGLRLRWDAVGLAREIGEQDGSTWLAERVEALIRAEPVVDRLELAPPPAGPSARDGGAVPPADHLDVVDAAGLRRELERAKTIEEERARIGRMQRVLQNATMGGLTDVVVDARFGLLDDLLDERRESRRTDLFSTLDALFRLRDDRPDLFGAERVEAMWRAVPVALGRVLARPGPMLRYVREFLDRLEAGCRPETEDPHHVRWFRVEVAARAGDAGAARDAWARFRELPEAERYAERESVPRRVQWWIDLGCDEEAVVALAGREGDEREDLLLLPYLRTGLAERAREVHERTYRTASGAPEVAAHLQYCVETGALERGREILLRTLDLFLVDEDEDFAFDLLRTYAAAVRLCERLVAAGLDGPWTWPESDGFPAEDGWSFARMAESCRDFLGRYARGWEELVGTTFHTRAVHALAGAEEG</sequence>
<gene>
    <name evidence="1" type="ORF">H4W34_007097</name>
</gene>
<keyword evidence="2" id="KW-1185">Reference proteome</keyword>
<dbReference type="EMBL" id="JADBDZ010000001">
    <property type="protein sequence ID" value="MBE1537264.1"/>
    <property type="molecule type" value="Genomic_DNA"/>
</dbReference>
<reference evidence="1 2" key="1">
    <citation type="submission" date="2020-10" db="EMBL/GenBank/DDBJ databases">
        <title>Sequencing the genomes of 1000 actinobacteria strains.</title>
        <authorList>
            <person name="Klenk H.-P."/>
        </authorList>
    </citation>
    <scope>NUCLEOTIDE SEQUENCE [LARGE SCALE GENOMIC DNA]</scope>
    <source>
        <strain evidence="1 2">DSM 46744</strain>
    </source>
</reference>
<accession>A0ABR9K326</accession>
<name>A0ABR9K326_9ACTN</name>
<protein>
    <recommendedName>
        <fullName evidence="3">Tetratricopeptide repeat protein</fullName>
    </recommendedName>
</protein>
<proteinExistence type="predicted"/>
<dbReference type="RefSeq" id="WP_192763169.1">
    <property type="nucleotide sequence ID" value="NZ_JADBDZ010000001.1"/>
</dbReference>
<dbReference type="Proteomes" id="UP000627838">
    <property type="component" value="Unassembled WGS sequence"/>
</dbReference>